<name>A0ABN0V2P9_9ACTN</name>
<dbReference type="Proteomes" id="UP001501867">
    <property type="component" value="Unassembled WGS sequence"/>
</dbReference>
<accession>A0ABN0V2P9</accession>
<keyword evidence="3" id="KW-1185">Reference proteome</keyword>
<dbReference type="EMBL" id="BAAABV010000006">
    <property type="protein sequence ID" value="GAA0272341.1"/>
    <property type="molecule type" value="Genomic_DNA"/>
</dbReference>
<evidence type="ECO:0008006" key="4">
    <source>
        <dbReference type="Google" id="ProtNLM"/>
    </source>
</evidence>
<evidence type="ECO:0000256" key="1">
    <source>
        <dbReference type="SAM" id="MobiDB-lite"/>
    </source>
</evidence>
<evidence type="ECO:0000313" key="3">
    <source>
        <dbReference type="Proteomes" id="UP001501867"/>
    </source>
</evidence>
<feature type="compositionally biased region" description="Basic and acidic residues" evidence="1">
    <location>
        <begin position="68"/>
        <end position="84"/>
    </location>
</feature>
<reference evidence="2 3" key="1">
    <citation type="journal article" date="2019" name="Int. J. Syst. Evol. Microbiol.">
        <title>The Global Catalogue of Microorganisms (GCM) 10K type strain sequencing project: providing services to taxonomists for standard genome sequencing and annotation.</title>
        <authorList>
            <consortium name="The Broad Institute Genomics Platform"/>
            <consortium name="The Broad Institute Genome Sequencing Center for Infectious Disease"/>
            <person name="Wu L."/>
            <person name="Ma J."/>
        </authorList>
    </citation>
    <scope>NUCLEOTIDE SEQUENCE [LARGE SCALE GENOMIC DNA]</scope>
    <source>
        <strain evidence="2 3">JCM 4505</strain>
    </source>
</reference>
<comment type="caution">
    <text evidence="2">The sequence shown here is derived from an EMBL/GenBank/DDBJ whole genome shotgun (WGS) entry which is preliminary data.</text>
</comment>
<feature type="region of interest" description="Disordered" evidence="1">
    <location>
        <begin position="29"/>
        <end position="120"/>
    </location>
</feature>
<evidence type="ECO:0000313" key="2">
    <source>
        <dbReference type="EMBL" id="GAA0272341.1"/>
    </source>
</evidence>
<gene>
    <name evidence="2" type="ORF">GCM10010302_07440</name>
</gene>
<organism evidence="2 3">
    <name type="scientific">Streptomyces polychromogenes</name>
    <dbReference type="NCBI Taxonomy" id="67342"/>
    <lineage>
        <taxon>Bacteria</taxon>
        <taxon>Bacillati</taxon>
        <taxon>Actinomycetota</taxon>
        <taxon>Actinomycetes</taxon>
        <taxon>Kitasatosporales</taxon>
        <taxon>Streptomycetaceae</taxon>
        <taxon>Streptomyces</taxon>
    </lineage>
</organism>
<proteinExistence type="predicted"/>
<feature type="compositionally biased region" description="Polar residues" evidence="1">
    <location>
        <begin position="87"/>
        <end position="101"/>
    </location>
</feature>
<sequence length="120" mass="13396">MLRLRVLWLVLLELVVWLDTRVLLAGKWSKQQEQAEWPRQRAARRHRRTADGQIGTPEDTSGSSPGKRAAERLRTVTRCGEAHSARAGTSNTLFQGTQAQNESERPRQVNKAPSAGVNAI</sequence>
<protein>
    <recommendedName>
        <fullName evidence="4">Secreted protein</fullName>
    </recommendedName>
</protein>